<dbReference type="EMBL" id="LNTB01000001">
    <property type="protein sequence ID" value="KSW11296.1"/>
    <property type="molecule type" value="Genomic_DNA"/>
</dbReference>
<gene>
    <name evidence="1" type="ORF">CF15_00005</name>
</gene>
<protein>
    <submittedName>
        <fullName evidence="1">Uncharacterized protein</fullName>
    </submittedName>
</protein>
<comment type="caution">
    <text evidence="1">The sequence shown here is derived from an EMBL/GenBank/DDBJ whole genome shotgun (WGS) entry which is preliminary data.</text>
</comment>
<accession>A0A0V8RT86</accession>
<feature type="non-terminal residue" evidence="1">
    <location>
        <position position="119"/>
    </location>
</feature>
<name>A0A0V8RT86_PYROC</name>
<evidence type="ECO:0000313" key="1">
    <source>
        <dbReference type="EMBL" id="KSW11296.1"/>
    </source>
</evidence>
<dbReference type="OrthoDB" id="381838at2157"/>
<reference evidence="1 2" key="1">
    <citation type="submission" date="2015-11" db="EMBL/GenBank/DDBJ databases">
        <title>Genome sequence of Pyrodictium occultum PL-19, a marine hyperthermophilic archaeon isolated from Volcano, Italy.</title>
        <authorList>
            <person name="Utturkar S."/>
            <person name="Huber H."/>
            <person name="Leptihn S."/>
            <person name="Brown S."/>
            <person name="Stetter K.O."/>
            <person name="Podar M."/>
        </authorList>
    </citation>
    <scope>NUCLEOTIDE SEQUENCE [LARGE SCALE GENOMIC DNA]</scope>
    <source>
        <strain evidence="1 2">PL-19</strain>
    </source>
</reference>
<dbReference type="Proteomes" id="UP000053352">
    <property type="component" value="Unassembled WGS sequence"/>
</dbReference>
<dbReference type="RefSeq" id="WP_058369969.1">
    <property type="nucleotide sequence ID" value="NZ_LNTB01000001.1"/>
</dbReference>
<sequence length="119" mass="13097">MEDSLWLSRYIARLRGFIRELAGLPAGQFAEVVKALEEPGTLDLAVLYAASVPRITSLWLIWEDYCRGRGSGRRVCREVQSIVEGAGPGMGVVTFFNREVKSLIVKSFNDLSPGILVPG</sequence>
<dbReference type="STRING" id="2309.CF15_00005"/>
<evidence type="ECO:0000313" key="2">
    <source>
        <dbReference type="Proteomes" id="UP000053352"/>
    </source>
</evidence>
<proteinExistence type="predicted"/>
<dbReference type="AlphaFoldDB" id="A0A0V8RT86"/>
<organism evidence="1 2">
    <name type="scientific">Pyrodictium occultum</name>
    <dbReference type="NCBI Taxonomy" id="2309"/>
    <lineage>
        <taxon>Archaea</taxon>
        <taxon>Thermoproteota</taxon>
        <taxon>Thermoprotei</taxon>
        <taxon>Desulfurococcales</taxon>
        <taxon>Pyrodictiaceae</taxon>
        <taxon>Pyrodictium</taxon>
    </lineage>
</organism>
<keyword evidence="2" id="KW-1185">Reference proteome</keyword>